<protein>
    <submittedName>
        <fullName evidence="1">Uncharacterized protein</fullName>
    </submittedName>
</protein>
<dbReference type="STRING" id="698738.OLEAN_C24440"/>
<dbReference type="HOGENOM" id="CLU_1601152_0_0_6"/>
<evidence type="ECO:0000313" key="1">
    <source>
        <dbReference type="EMBL" id="CCK76620.1"/>
    </source>
</evidence>
<evidence type="ECO:0000313" key="2">
    <source>
        <dbReference type="Proteomes" id="UP000032749"/>
    </source>
</evidence>
<gene>
    <name evidence="1" type="ORF">OLEAN_C24440</name>
</gene>
<accession>R4YP42</accession>
<reference evidence="1 2" key="1">
    <citation type="journal article" date="2013" name="Nat. Commun.">
        <title>Genome sequence and functional genomic analysis of the oil-degrading bacterium Oleispira antarctica.</title>
        <authorList>
            <person name="Kube M."/>
            <person name="Chernikova T.N."/>
            <person name="Al-Ramahi Y."/>
            <person name="Beloqui A."/>
            <person name="Lopez-Cortez N."/>
            <person name="Guazzaroni M.E."/>
            <person name="Heipieper H.J."/>
            <person name="Klages S."/>
            <person name="Kotsyurbenko O.R."/>
            <person name="Langer I."/>
            <person name="Nechitaylo T.Y."/>
            <person name="Lunsdorf H."/>
            <person name="Fernandez M."/>
            <person name="Juarez S."/>
            <person name="Ciordia S."/>
            <person name="Singer A."/>
            <person name="Kagan O."/>
            <person name="Egorova O."/>
            <person name="Petit P.A."/>
            <person name="Stogios P."/>
            <person name="Kim Y."/>
            <person name="Tchigvintsev A."/>
            <person name="Flick R."/>
            <person name="Denaro R."/>
            <person name="Genovese M."/>
            <person name="Albar J.P."/>
            <person name="Reva O.N."/>
            <person name="Martinez-Gomariz M."/>
            <person name="Tran H."/>
            <person name="Ferrer M."/>
            <person name="Savchenko A."/>
            <person name="Yakunin A.F."/>
            <person name="Yakimov M.M."/>
            <person name="Golyshina O.V."/>
            <person name="Reinhardt R."/>
            <person name="Golyshin P.N."/>
        </authorList>
    </citation>
    <scope>NUCLEOTIDE SEQUENCE [LARGE SCALE GENOMIC DNA]</scope>
</reference>
<dbReference type="AlphaFoldDB" id="R4YP42"/>
<name>R4YP42_OLEAN</name>
<dbReference type="Gene3D" id="3.40.1350.10">
    <property type="match status" value="1"/>
</dbReference>
<dbReference type="InterPro" id="IPR011856">
    <property type="entry name" value="tRNA_endonuc-like_dom_sf"/>
</dbReference>
<keyword evidence="2" id="KW-1185">Reference proteome</keyword>
<proteinExistence type="predicted"/>
<organism evidence="1 2">
    <name type="scientific">Oleispira antarctica RB-8</name>
    <dbReference type="NCBI Taxonomy" id="698738"/>
    <lineage>
        <taxon>Bacteria</taxon>
        <taxon>Pseudomonadati</taxon>
        <taxon>Pseudomonadota</taxon>
        <taxon>Gammaproteobacteria</taxon>
        <taxon>Oceanospirillales</taxon>
        <taxon>Oceanospirillaceae</taxon>
        <taxon>Oleispira</taxon>
    </lineage>
</organism>
<dbReference type="EMBL" id="FO203512">
    <property type="protein sequence ID" value="CCK76620.1"/>
    <property type="molecule type" value="Genomic_DNA"/>
</dbReference>
<dbReference type="KEGG" id="oai:OLEAN_C24440"/>
<dbReference type="GO" id="GO:0003676">
    <property type="term" value="F:nucleic acid binding"/>
    <property type="evidence" value="ECO:0007669"/>
    <property type="project" value="InterPro"/>
</dbReference>
<sequence>MINNPEITVNKSGRHSKIAGDFFESLVLYLLSRNGFECALVDHTGIDIIAKNPSGEYMGISVKGRTRNYGQKAGRVKIDNYDDHKDKIIKACQDFGDAVPYLAVVVDAEGEFSGTLASLENIEDISKKIDKNLNWSMTQKSIDGYRENDNVAVFNFSQGISTWWGKSDGAAV</sequence>
<dbReference type="Proteomes" id="UP000032749">
    <property type="component" value="Chromosome"/>
</dbReference>
<dbReference type="OrthoDB" id="278384at2"/>